<reference evidence="2 3" key="1">
    <citation type="journal article" date="2023" name="Plant Dis.">
        <title>First Report of Diplodia intermedia Causing Canker and Dieback Diseases on Apple Trees in Canada.</title>
        <authorList>
            <person name="Ellouze W."/>
            <person name="Ilyukhin E."/>
            <person name="Sulman M."/>
            <person name="Ali S."/>
        </authorList>
    </citation>
    <scope>NUCLEOTIDE SEQUENCE [LARGE SCALE GENOMIC DNA]</scope>
    <source>
        <strain evidence="2 3">M45-28</strain>
    </source>
</reference>
<feature type="region of interest" description="Disordered" evidence="1">
    <location>
        <begin position="1"/>
        <end position="39"/>
    </location>
</feature>
<keyword evidence="3" id="KW-1185">Reference proteome</keyword>
<dbReference type="Proteomes" id="UP001521184">
    <property type="component" value="Unassembled WGS sequence"/>
</dbReference>
<name>A0ABR3TMD3_9PEZI</name>
<protein>
    <submittedName>
        <fullName evidence="2">Uncharacterized protein</fullName>
    </submittedName>
</protein>
<dbReference type="EMBL" id="JAKEKT020000047">
    <property type="protein sequence ID" value="KAL1640718.1"/>
    <property type="molecule type" value="Genomic_DNA"/>
</dbReference>
<organism evidence="2 3">
    <name type="scientific">Diplodia intermedia</name>
    <dbReference type="NCBI Taxonomy" id="856260"/>
    <lineage>
        <taxon>Eukaryota</taxon>
        <taxon>Fungi</taxon>
        <taxon>Dikarya</taxon>
        <taxon>Ascomycota</taxon>
        <taxon>Pezizomycotina</taxon>
        <taxon>Dothideomycetes</taxon>
        <taxon>Dothideomycetes incertae sedis</taxon>
        <taxon>Botryosphaeriales</taxon>
        <taxon>Botryosphaeriaceae</taxon>
        <taxon>Diplodia</taxon>
    </lineage>
</organism>
<gene>
    <name evidence="2" type="ORF">SLS58_006732</name>
</gene>
<evidence type="ECO:0000256" key="1">
    <source>
        <dbReference type="SAM" id="MobiDB-lite"/>
    </source>
</evidence>
<accession>A0ABR3TMD3</accession>
<evidence type="ECO:0000313" key="3">
    <source>
        <dbReference type="Proteomes" id="UP001521184"/>
    </source>
</evidence>
<evidence type="ECO:0000313" key="2">
    <source>
        <dbReference type="EMBL" id="KAL1640718.1"/>
    </source>
</evidence>
<comment type="caution">
    <text evidence="2">The sequence shown here is derived from an EMBL/GenBank/DDBJ whole genome shotgun (WGS) entry which is preliminary data.</text>
</comment>
<sequence>MPSDSLLHPPSADSSVTDQQTALSRLQPDSQNDHFEFPRSKEVYNLRPITSFGPQTAHGLPDSIFDLSLMDNYFGNSTSAQNESDNNTFEFEDLAFAQLTGSYSPLLSGGIQDNLHLPGMGSLDERMSSTNGSPKLVANMNEHLQNCSQAQPTPFPNCISLETRPDDSDNSDIEPQNMMNLDVRFLRQLTTKHLKR</sequence>
<feature type="compositionally biased region" description="Polar residues" evidence="1">
    <location>
        <begin position="12"/>
        <end position="30"/>
    </location>
</feature>
<proteinExistence type="predicted"/>